<dbReference type="EMBL" id="JAIFRP010000002">
    <property type="protein sequence ID" value="KAK2588869.1"/>
    <property type="molecule type" value="Genomic_DNA"/>
</dbReference>
<keyword evidence="5" id="KW-0508">mRNA splicing</keyword>
<protein>
    <recommendedName>
        <fullName evidence="8">CWF21 domain-containing protein</fullName>
    </recommendedName>
</protein>
<feature type="compositionally biased region" description="Basic residues" evidence="7">
    <location>
        <begin position="456"/>
        <end position="482"/>
    </location>
</feature>
<reference evidence="9" key="1">
    <citation type="submission" date="2021-08" db="EMBL/GenBank/DDBJ databases">
        <authorList>
            <person name="Misof B."/>
            <person name="Oliver O."/>
            <person name="Podsiadlowski L."/>
            <person name="Donath A."/>
            <person name="Peters R."/>
            <person name="Mayer C."/>
            <person name="Rust J."/>
            <person name="Gunkel S."/>
            <person name="Lesny P."/>
            <person name="Martin S."/>
            <person name="Oeyen J.P."/>
            <person name="Petersen M."/>
            <person name="Panagiotis P."/>
            <person name="Wilbrandt J."/>
            <person name="Tanja T."/>
        </authorList>
    </citation>
    <scope>NUCLEOTIDE SEQUENCE</scope>
    <source>
        <strain evidence="9">GBR_01_08_01A</strain>
        <tissue evidence="9">Thorax + abdomen</tissue>
    </source>
</reference>
<feature type="compositionally biased region" description="Basic residues" evidence="7">
    <location>
        <begin position="277"/>
        <end position="287"/>
    </location>
</feature>
<keyword evidence="10" id="KW-1185">Reference proteome</keyword>
<dbReference type="GO" id="GO:0008380">
    <property type="term" value="P:RNA splicing"/>
    <property type="evidence" value="ECO:0007669"/>
    <property type="project" value="UniProtKB-KW"/>
</dbReference>
<keyword evidence="4" id="KW-0747">Spliceosome</keyword>
<feature type="compositionally biased region" description="Basic residues" evidence="7">
    <location>
        <begin position="234"/>
        <end position="252"/>
    </location>
</feature>
<dbReference type="Pfam" id="PF08312">
    <property type="entry name" value="cwf21"/>
    <property type="match status" value="1"/>
</dbReference>
<dbReference type="AlphaFoldDB" id="A0AAD9RZW6"/>
<accession>A0AAD9RZW6</accession>
<dbReference type="CDD" id="cd21373">
    <property type="entry name" value="cwf21_SRRM2-like"/>
    <property type="match status" value="1"/>
</dbReference>
<feature type="compositionally biased region" description="Basic residues" evidence="7">
    <location>
        <begin position="411"/>
        <end position="438"/>
    </location>
</feature>
<sequence>MLGQIGNIVTGLCGKNFQLLYKMYNGIGLQTPRGSGTNGHVQRNWAIVRKTKDKVNYKTDEGKLDQLNKQPNKEILDHVRKRKVEVKCAELADILEEQGLTTEEVTKKVESYRSMLMGTEMKTNAPRDEFGRINVRETHQIAEAQQEKNAKLREAFGISEFFVEGSSLDPERRAREAEARAAANKVYELVRTPSPAPDTTSAPEKKNKRKRSGSTSKKKKGKKHKKERSESPRPSKKKEKSKKKKKEKKHKKVEASSSDSESSDDTEESCSSEAESKKKKKKKKKKNKVEGKEKYEKKKAALKRKHVSSDSSTDSSPERPKKSAKHDKVVEKNTIIENETSVAKEHRSNRSPKKQERSRNETPPVKKKESSTKKTVADKRDKSPIVHKTPPPPPPRRHRSPSRSRVDRGRSPRRYSRSRRVTSSPRRRRMSRSPRRYNRFSISRSRSRSRYDRYVPRRRLSPVHRRRRSDSRKRSRSPRRPKERRDKSQDRRKSRSRSKSRSRRSSLSYSPVRKNPERYKDILDDKKKKDPKKERDTRQKSRSISKSRKIQTIAPRVSLRSSSEDEGEIADDEPKQEDEEKIKELNTLKRLQSGLAAKARETLGKKVISPVKVKLEKKEESVFDIALPVEPPKAAEDVINPSCKEKSNSPVRLLPVQSPVSSRSPSPALPLTREEAAIKIRSPSESPPPLPQATSLDKTSPKSPTMSVVKQFPSSGPSSNSKKSSPIASQKQSPKSNSLTHSPATTTSHKDKDITIKLRSPSESPPFLQSDAIDKSDARSRSPSLHPGRIQGRYPWIRGLPGHPDTVQDPCLEIDPILVLAEKKVGPCQRDPEVALKLKNLGVVLCRRNLGAVLCRRNQGVVLLQKNAEVVRYLKSQGADLDQHPECQGKRIKEVEVEVALVLLLARQDTVAAVSPVRHDQRAAFLVDLRAQLPAVRVLVDPVHHLYRVAMVRLVFLIDVGLQVPGNDRFHIIDQLQRRLHHQVVQRAVDTVTGRVRVIDQAALQVEVHLTRADMLIEVPKEHNVPS</sequence>
<gene>
    <name evidence="9" type="ORF">KPH14_001734</name>
</gene>
<organism evidence="9 10">
    <name type="scientific">Odynerus spinipes</name>
    <dbReference type="NCBI Taxonomy" id="1348599"/>
    <lineage>
        <taxon>Eukaryota</taxon>
        <taxon>Metazoa</taxon>
        <taxon>Ecdysozoa</taxon>
        <taxon>Arthropoda</taxon>
        <taxon>Hexapoda</taxon>
        <taxon>Insecta</taxon>
        <taxon>Pterygota</taxon>
        <taxon>Neoptera</taxon>
        <taxon>Endopterygota</taxon>
        <taxon>Hymenoptera</taxon>
        <taxon>Apocrita</taxon>
        <taxon>Aculeata</taxon>
        <taxon>Vespoidea</taxon>
        <taxon>Vespidae</taxon>
        <taxon>Eumeninae</taxon>
        <taxon>Odynerus</taxon>
    </lineage>
</organism>
<dbReference type="GO" id="GO:0005681">
    <property type="term" value="C:spliceosomal complex"/>
    <property type="evidence" value="ECO:0007669"/>
    <property type="project" value="UniProtKB-KW"/>
</dbReference>
<feature type="region of interest" description="Disordered" evidence="7">
    <location>
        <begin position="185"/>
        <end position="581"/>
    </location>
</feature>
<comment type="caution">
    <text evidence="9">The sequence shown here is derived from an EMBL/GenBank/DDBJ whole genome shotgun (WGS) entry which is preliminary data.</text>
</comment>
<feature type="compositionally biased region" description="Basic and acidic residues" evidence="7">
    <location>
        <begin position="514"/>
        <end position="539"/>
    </location>
</feature>
<proteinExistence type="inferred from homology"/>
<feature type="compositionally biased region" description="Basic residues" evidence="7">
    <location>
        <begin position="492"/>
        <end position="504"/>
    </location>
</feature>
<feature type="compositionally biased region" description="Basic and acidic residues" evidence="7">
    <location>
        <begin position="342"/>
        <end position="384"/>
    </location>
</feature>
<comment type="similarity">
    <text evidence="2">Belongs to the CWC21 family.</text>
</comment>
<feature type="compositionally biased region" description="Acidic residues" evidence="7">
    <location>
        <begin position="564"/>
        <end position="577"/>
    </location>
</feature>
<feature type="compositionally biased region" description="Acidic residues" evidence="7">
    <location>
        <begin position="261"/>
        <end position="270"/>
    </location>
</feature>
<feature type="compositionally biased region" description="Low complexity" evidence="7">
    <location>
        <begin position="710"/>
        <end position="729"/>
    </location>
</feature>
<dbReference type="InterPro" id="IPR013170">
    <property type="entry name" value="mRNA_splic_Cwf21_dom"/>
</dbReference>
<evidence type="ECO:0000256" key="4">
    <source>
        <dbReference type="ARBA" id="ARBA00022728"/>
    </source>
</evidence>
<dbReference type="InterPro" id="IPR051372">
    <property type="entry name" value="CWC21"/>
</dbReference>
<comment type="subcellular location">
    <subcellularLocation>
        <location evidence="1">Nucleus</location>
    </subcellularLocation>
</comment>
<evidence type="ECO:0000256" key="5">
    <source>
        <dbReference type="ARBA" id="ARBA00023187"/>
    </source>
</evidence>
<dbReference type="Gene3D" id="6.10.140.420">
    <property type="match status" value="1"/>
</dbReference>
<evidence type="ECO:0000313" key="10">
    <source>
        <dbReference type="Proteomes" id="UP001258017"/>
    </source>
</evidence>
<keyword evidence="3" id="KW-0507">mRNA processing</keyword>
<dbReference type="PANTHER" id="PTHR36562:SF5">
    <property type="entry name" value="SERINE_ARGININE REPETITIVE MATRIX 2"/>
    <property type="match status" value="1"/>
</dbReference>
<feature type="compositionally biased region" description="Polar residues" evidence="7">
    <location>
        <begin position="730"/>
        <end position="747"/>
    </location>
</feature>
<evidence type="ECO:0000256" key="3">
    <source>
        <dbReference type="ARBA" id="ARBA00022664"/>
    </source>
</evidence>
<feature type="compositionally biased region" description="Basic and acidic residues" evidence="7">
    <location>
        <begin position="316"/>
        <end position="331"/>
    </location>
</feature>
<evidence type="ECO:0000256" key="7">
    <source>
        <dbReference type="SAM" id="MobiDB-lite"/>
    </source>
</evidence>
<feature type="compositionally biased region" description="Basic and acidic residues" evidence="7">
    <location>
        <begin position="288"/>
        <end position="299"/>
    </location>
</feature>
<evidence type="ECO:0000256" key="6">
    <source>
        <dbReference type="ARBA" id="ARBA00023242"/>
    </source>
</evidence>
<feature type="compositionally biased region" description="Basic residues" evidence="7">
    <location>
        <begin position="540"/>
        <end position="549"/>
    </location>
</feature>
<evidence type="ECO:0000313" key="9">
    <source>
        <dbReference type="EMBL" id="KAK2588869.1"/>
    </source>
</evidence>
<dbReference type="Proteomes" id="UP001258017">
    <property type="component" value="Unassembled WGS sequence"/>
</dbReference>
<dbReference type="PANTHER" id="PTHR36562">
    <property type="entry name" value="SERINE/ARGININE REPETITIVE MATRIX 2"/>
    <property type="match status" value="1"/>
</dbReference>
<feature type="region of interest" description="Disordered" evidence="7">
    <location>
        <begin position="632"/>
        <end position="793"/>
    </location>
</feature>
<dbReference type="SMART" id="SM01115">
    <property type="entry name" value="cwf21"/>
    <property type="match status" value="1"/>
</dbReference>
<feature type="domain" description="CWF21" evidence="8">
    <location>
        <begin position="76"/>
        <end position="121"/>
    </location>
</feature>
<dbReference type="GO" id="GO:0006397">
    <property type="term" value="P:mRNA processing"/>
    <property type="evidence" value="ECO:0007669"/>
    <property type="project" value="UniProtKB-KW"/>
</dbReference>
<name>A0AAD9RZW6_9HYME</name>
<evidence type="ECO:0000256" key="1">
    <source>
        <dbReference type="ARBA" id="ARBA00004123"/>
    </source>
</evidence>
<feature type="compositionally biased region" description="Low complexity" evidence="7">
    <location>
        <begin position="653"/>
        <end position="671"/>
    </location>
</feature>
<feature type="compositionally biased region" description="Polar residues" evidence="7">
    <location>
        <begin position="692"/>
        <end position="708"/>
    </location>
</feature>
<evidence type="ECO:0000259" key="8">
    <source>
        <dbReference type="SMART" id="SM01115"/>
    </source>
</evidence>
<feature type="compositionally biased region" description="Basic residues" evidence="7">
    <location>
        <begin position="206"/>
        <end position="226"/>
    </location>
</feature>
<reference evidence="9" key="2">
    <citation type="journal article" date="2023" name="Commun. Biol.">
        <title>Intrasexual cuticular hydrocarbon dimorphism in a wasp sheds light on hydrocarbon biosynthesis genes in Hymenoptera.</title>
        <authorList>
            <person name="Moris V.C."/>
            <person name="Podsiadlowski L."/>
            <person name="Martin S."/>
            <person name="Oeyen J.P."/>
            <person name="Donath A."/>
            <person name="Petersen M."/>
            <person name="Wilbrandt J."/>
            <person name="Misof B."/>
            <person name="Liedtke D."/>
            <person name="Thamm M."/>
            <person name="Scheiner R."/>
            <person name="Schmitt T."/>
            <person name="Niehuis O."/>
        </authorList>
    </citation>
    <scope>NUCLEOTIDE SEQUENCE</scope>
    <source>
        <strain evidence="9">GBR_01_08_01A</strain>
    </source>
</reference>
<evidence type="ECO:0000256" key="2">
    <source>
        <dbReference type="ARBA" id="ARBA00005954"/>
    </source>
</evidence>
<keyword evidence="6" id="KW-0539">Nucleus</keyword>